<proteinExistence type="predicted"/>
<name>X0WM77_9ZZZZ</name>
<accession>X0WM77</accession>
<comment type="caution">
    <text evidence="1">The sequence shown here is derived from an EMBL/GenBank/DDBJ whole genome shotgun (WGS) entry which is preliminary data.</text>
</comment>
<organism evidence="1">
    <name type="scientific">marine sediment metagenome</name>
    <dbReference type="NCBI Taxonomy" id="412755"/>
    <lineage>
        <taxon>unclassified sequences</taxon>
        <taxon>metagenomes</taxon>
        <taxon>ecological metagenomes</taxon>
    </lineage>
</organism>
<protein>
    <submittedName>
        <fullName evidence="1">Uncharacterized protein</fullName>
    </submittedName>
</protein>
<dbReference type="EMBL" id="BARS01030652">
    <property type="protein sequence ID" value="GAG24322.1"/>
    <property type="molecule type" value="Genomic_DNA"/>
</dbReference>
<feature type="non-terminal residue" evidence="1">
    <location>
        <position position="1"/>
    </location>
</feature>
<dbReference type="AlphaFoldDB" id="X0WM77"/>
<gene>
    <name evidence="1" type="ORF">S01H1_47793</name>
</gene>
<sequence length="110" mass="12094">NMLTREIHGHGWQYITADRIINEGETLLFQILINASADGGDISVYEGLDAQSGRLVGTFVSLQNHMSSINFHGIFLDRGLFIDVGTSITGVLVIYDTLKDENPNIEEVNG</sequence>
<reference evidence="1" key="1">
    <citation type="journal article" date="2014" name="Front. Microbiol.">
        <title>High frequency of phylogenetically diverse reductive dehalogenase-homologous genes in deep subseafloor sedimentary metagenomes.</title>
        <authorList>
            <person name="Kawai M."/>
            <person name="Futagami T."/>
            <person name="Toyoda A."/>
            <person name="Takaki Y."/>
            <person name="Nishi S."/>
            <person name="Hori S."/>
            <person name="Arai W."/>
            <person name="Tsubouchi T."/>
            <person name="Morono Y."/>
            <person name="Uchiyama I."/>
            <person name="Ito T."/>
            <person name="Fujiyama A."/>
            <person name="Inagaki F."/>
            <person name="Takami H."/>
        </authorList>
    </citation>
    <scope>NUCLEOTIDE SEQUENCE</scope>
    <source>
        <strain evidence="1">Expedition CK06-06</strain>
    </source>
</reference>
<evidence type="ECO:0000313" key="1">
    <source>
        <dbReference type="EMBL" id="GAG24322.1"/>
    </source>
</evidence>